<dbReference type="Pfam" id="PF04203">
    <property type="entry name" value="Sortase"/>
    <property type="match status" value="1"/>
</dbReference>
<evidence type="ECO:0000313" key="6">
    <source>
        <dbReference type="Proteomes" id="UP001223079"/>
    </source>
</evidence>
<reference evidence="5 6" key="1">
    <citation type="submission" date="2023-07" db="EMBL/GenBank/DDBJ databases">
        <title>Genomic Encyclopedia of Type Strains, Phase IV (KMG-IV): sequencing the most valuable type-strain genomes for metagenomic binning, comparative biology and taxonomic classification.</title>
        <authorList>
            <person name="Goeker M."/>
        </authorList>
    </citation>
    <scope>NUCLEOTIDE SEQUENCE [LARGE SCALE GENOMIC DNA]</scope>
    <source>
        <strain evidence="5 6">DSM 105143</strain>
    </source>
</reference>
<keyword evidence="4" id="KW-0472">Membrane</keyword>
<keyword evidence="1" id="KW-0645">Protease</keyword>
<dbReference type="RefSeq" id="WP_307122696.1">
    <property type="nucleotide sequence ID" value="NZ_JAUSTM010000035.1"/>
</dbReference>
<dbReference type="InterPro" id="IPR042007">
    <property type="entry name" value="Sortase_A"/>
</dbReference>
<evidence type="ECO:0000256" key="4">
    <source>
        <dbReference type="SAM" id="Phobius"/>
    </source>
</evidence>
<evidence type="ECO:0000256" key="3">
    <source>
        <dbReference type="ARBA" id="ARBA00022807"/>
    </source>
</evidence>
<dbReference type="Proteomes" id="UP001223079">
    <property type="component" value="Unassembled WGS sequence"/>
</dbReference>
<feature type="transmembrane region" description="Helical" evidence="4">
    <location>
        <begin position="20"/>
        <end position="38"/>
    </location>
</feature>
<dbReference type="SUPFAM" id="SSF63817">
    <property type="entry name" value="Sortase"/>
    <property type="match status" value="1"/>
</dbReference>
<dbReference type="InterPro" id="IPR023365">
    <property type="entry name" value="Sortase_dom-sf"/>
</dbReference>
<dbReference type="GO" id="GO:0016787">
    <property type="term" value="F:hydrolase activity"/>
    <property type="evidence" value="ECO:0007669"/>
    <property type="project" value="UniProtKB-KW"/>
</dbReference>
<dbReference type="NCBIfam" id="TIGR01076">
    <property type="entry name" value="sortase_fam"/>
    <property type="match status" value="1"/>
</dbReference>
<evidence type="ECO:0000256" key="2">
    <source>
        <dbReference type="ARBA" id="ARBA00022801"/>
    </source>
</evidence>
<sequence>MAQTRLRKKKKSFKSRLTNVIIFLLFVLSLLLIFNTSIRNSIIAWRTNQYQVEKVSVEEIETNKEKDASFAFDEVESLSTESVLANQWAAQQLPVIGGIAIPELNLNLPIFKGLDNTALHYGAGTMKEDQVMGQGNYALASHHVFGITGASSMLFSPLENGTPGMKIYVTDKTTVYTYVLTTVETVTPDRVDVVDDVPGVTEITLVTCEDAGAEFRTIVKGTLESSVAYDAADESIRKAFNTSYNQIQL</sequence>
<dbReference type="EMBL" id="JAUSTM010000035">
    <property type="protein sequence ID" value="MDQ0223555.1"/>
    <property type="molecule type" value="Genomic_DNA"/>
</dbReference>
<evidence type="ECO:0000313" key="5">
    <source>
        <dbReference type="EMBL" id="MDQ0223555.1"/>
    </source>
</evidence>
<proteinExistence type="predicted"/>
<keyword evidence="4" id="KW-0812">Transmembrane</keyword>
<keyword evidence="6" id="KW-1185">Reference proteome</keyword>
<protein>
    <submittedName>
        <fullName evidence="5">Sortase A</fullName>
        <ecNumber evidence="5">3.4.22.70</ecNumber>
    </submittedName>
</protein>
<accession>A0ABT9YU80</accession>
<keyword evidence="4" id="KW-1133">Transmembrane helix</keyword>
<keyword evidence="2 5" id="KW-0378">Hydrolase</keyword>
<evidence type="ECO:0000256" key="1">
    <source>
        <dbReference type="ARBA" id="ARBA00022670"/>
    </source>
</evidence>
<name>A0ABT9YU80_9STRE</name>
<keyword evidence="3" id="KW-0788">Thiol protease</keyword>
<dbReference type="EC" id="3.4.22.70" evidence="5"/>
<gene>
    <name evidence="5" type="ORF">J2S23_002132</name>
</gene>
<comment type="caution">
    <text evidence="5">The sequence shown here is derived from an EMBL/GenBank/DDBJ whole genome shotgun (WGS) entry which is preliminary data.</text>
</comment>
<dbReference type="CDD" id="cd06165">
    <property type="entry name" value="Sortase_A"/>
    <property type="match status" value="1"/>
</dbReference>
<organism evidence="5 6">
    <name type="scientific">Streptococcus moroccensis</name>
    <dbReference type="NCBI Taxonomy" id="1451356"/>
    <lineage>
        <taxon>Bacteria</taxon>
        <taxon>Bacillati</taxon>
        <taxon>Bacillota</taxon>
        <taxon>Bacilli</taxon>
        <taxon>Lactobacillales</taxon>
        <taxon>Streptococcaceae</taxon>
        <taxon>Streptococcus</taxon>
    </lineage>
</organism>
<dbReference type="Gene3D" id="2.40.260.10">
    <property type="entry name" value="Sortase"/>
    <property type="match status" value="1"/>
</dbReference>
<dbReference type="InterPro" id="IPR005754">
    <property type="entry name" value="Sortase"/>
</dbReference>